<dbReference type="InterPro" id="IPR002563">
    <property type="entry name" value="Flavin_Rdtase-like_dom"/>
</dbReference>
<dbReference type="GO" id="GO:0016646">
    <property type="term" value="F:oxidoreductase activity, acting on the CH-NH group of donors, NAD or NADP as acceptor"/>
    <property type="evidence" value="ECO:0007669"/>
    <property type="project" value="UniProtKB-ARBA"/>
</dbReference>
<proteinExistence type="inferred from homology"/>
<dbReference type="AlphaFoldDB" id="A0A939BDZ1"/>
<evidence type="ECO:0000313" key="3">
    <source>
        <dbReference type="EMBL" id="MBM6921609.1"/>
    </source>
</evidence>
<comment type="similarity">
    <text evidence="1">Belongs to the flavoredoxin family.</text>
</comment>
<dbReference type="Proteomes" id="UP000774750">
    <property type="component" value="Unassembled WGS sequence"/>
</dbReference>
<reference evidence="3" key="2">
    <citation type="journal article" date="2021" name="Sci. Rep.">
        <title>The distribution of antibiotic resistance genes in chicken gut microbiota commensals.</title>
        <authorList>
            <person name="Juricova H."/>
            <person name="Matiasovicova J."/>
            <person name="Kubasova T."/>
            <person name="Cejkova D."/>
            <person name="Rychlik I."/>
        </authorList>
    </citation>
    <scope>NUCLEOTIDE SEQUENCE</scope>
    <source>
        <strain evidence="3">An559</strain>
    </source>
</reference>
<organism evidence="3 4">
    <name type="scientific">Merdimmobilis hominis</name>
    <dbReference type="NCBI Taxonomy" id="2897707"/>
    <lineage>
        <taxon>Bacteria</taxon>
        <taxon>Bacillati</taxon>
        <taxon>Bacillota</taxon>
        <taxon>Clostridia</taxon>
        <taxon>Eubacteriales</taxon>
        <taxon>Oscillospiraceae</taxon>
        <taxon>Merdimmobilis</taxon>
    </lineage>
</organism>
<name>A0A939BDZ1_9FIRM</name>
<sequence>MTEFIQCSPYELTQNPFSLIGKDWALLTGGTLGSCNPMTVSWGGLGILWNKPVATVYVRPQRHTFGFMESHHTFTLSFFENDPEYRKMLAFCGKESGRTVNKWEACGLHPITLDSGAAPAEASLVLVCRKLYAQDLKEECFVERSVIEPNYPDKDFHRMYIGEIVASYKR</sequence>
<dbReference type="Gene3D" id="2.30.110.10">
    <property type="entry name" value="Electron Transport, Fmn-binding Protein, Chain A"/>
    <property type="match status" value="1"/>
</dbReference>
<dbReference type="RefSeq" id="WP_204447715.1">
    <property type="nucleotide sequence ID" value="NZ_JACJKY010000020.1"/>
</dbReference>
<evidence type="ECO:0000259" key="2">
    <source>
        <dbReference type="Pfam" id="PF01613"/>
    </source>
</evidence>
<dbReference type="SUPFAM" id="SSF50475">
    <property type="entry name" value="FMN-binding split barrel"/>
    <property type="match status" value="1"/>
</dbReference>
<dbReference type="InterPro" id="IPR012349">
    <property type="entry name" value="Split_barrel_FMN-bd"/>
</dbReference>
<evidence type="ECO:0000313" key="4">
    <source>
        <dbReference type="Proteomes" id="UP000774750"/>
    </source>
</evidence>
<dbReference type="Pfam" id="PF01613">
    <property type="entry name" value="Flavin_Reduct"/>
    <property type="match status" value="1"/>
</dbReference>
<evidence type="ECO:0000256" key="1">
    <source>
        <dbReference type="ARBA" id="ARBA00038054"/>
    </source>
</evidence>
<dbReference type="PANTHER" id="PTHR43567:SF5">
    <property type="entry name" value="HYPOTHETICAL CYTOSOLIC PROTEIN"/>
    <property type="match status" value="1"/>
</dbReference>
<dbReference type="PANTHER" id="PTHR43567">
    <property type="entry name" value="FLAVOREDOXIN-RELATED-RELATED"/>
    <property type="match status" value="1"/>
</dbReference>
<keyword evidence="4" id="KW-1185">Reference proteome</keyword>
<dbReference type="EMBL" id="JACJKY010000020">
    <property type="protein sequence ID" value="MBM6921609.1"/>
    <property type="molecule type" value="Genomic_DNA"/>
</dbReference>
<dbReference type="GO" id="GO:0010181">
    <property type="term" value="F:FMN binding"/>
    <property type="evidence" value="ECO:0007669"/>
    <property type="project" value="InterPro"/>
</dbReference>
<feature type="domain" description="Flavin reductase like" evidence="2">
    <location>
        <begin position="38"/>
        <end position="166"/>
    </location>
</feature>
<protein>
    <submittedName>
        <fullName evidence="3">Flavin reductase</fullName>
    </submittedName>
</protein>
<dbReference type="InterPro" id="IPR052174">
    <property type="entry name" value="Flavoredoxin"/>
</dbReference>
<accession>A0A939BDZ1</accession>
<comment type="caution">
    <text evidence="3">The sequence shown here is derived from an EMBL/GenBank/DDBJ whole genome shotgun (WGS) entry which is preliminary data.</text>
</comment>
<reference evidence="3" key="1">
    <citation type="submission" date="2020-08" db="EMBL/GenBank/DDBJ databases">
        <authorList>
            <person name="Cejkova D."/>
            <person name="Kubasova T."/>
            <person name="Jahodarova E."/>
            <person name="Rychlik I."/>
        </authorList>
    </citation>
    <scope>NUCLEOTIDE SEQUENCE</scope>
    <source>
        <strain evidence="3">An559</strain>
    </source>
</reference>
<gene>
    <name evidence="3" type="ORF">H6A12_10655</name>
</gene>